<feature type="region of interest" description="Disordered" evidence="1">
    <location>
        <begin position="525"/>
        <end position="554"/>
    </location>
</feature>
<evidence type="ECO:0008006" key="5">
    <source>
        <dbReference type="Google" id="ProtNLM"/>
    </source>
</evidence>
<evidence type="ECO:0000259" key="3">
    <source>
        <dbReference type="PROSITE" id="PS51294"/>
    </source>
</evidence>
<dbReference type="PROSITE" id="PS50090">
    <property type="entry name" value="MYB_LIKE"/>
    <property type="match status" value="1"/>
</dbReference>
<feature type="region of interest" description="Disordered" evidence="1">
    <location>
        <begin position="373"/>
        <end position="415"/>
    </location>
</feature>
<dbReference type="PANTHER" id="PTHR23246:SF24">
    <property type="entry name" value="MYB DNA-BINDING DOMAIN-CONTAINING PROTEIN"/>
    <property type="match status" value="1"/>
</dbReference>
<feature type="domain" description="Myb-like" evidence="2">
    <location>
        <begin position="406"/>
        <end position="455"/>
    </location>
</feature>
<evidence type="ECO:0000256" key="1">
    <source>
        <dbReference type="SAM" id="MobiDB-lite"/>
    </source>
</evidence>
<feature type="compositionally biased region" description="Low complexity" evidence="1">
    <location>
        <begin position="373"/>
        <end position="382"/>
    </location>
</feature>
<proteinExistence type="predicted"/>
<evidence type="ECO:0000259" key="2">
    <source>
        <dbReference type="PROSITE" id="PS50090"/>
    </source>
</evidence>
<dbReference type="CDD" id="cd00167">
    <property type="entry name" value="SANT"/>
    <property type="match status" value="1"/>
</dbReference>
<protein>
    <recommendedName>
        <fullName evidence="5">MYB DNA-binding domain-containing protein</fullName>
    </recommendedName>
</protein>
<feature type="compositionally biased region" description="Low complexity" evidence="1">
    <location>
        <begin position="526"/>
        <end position="535"/>
    </location>
</feature>
<dbReference type="InterPro" id="IPR009057">
    <property type="entry name" value="Homeodomain-like_sf"/>
</dbReference>
<accession>A0A4E9EFX1</accession>
<dbReference type="InterPro" id="IPR001005">
    <property type="entry name" value="SANT/Myb"/>
</dbReference>
<feature type="domain" description="HTH myb-type" evidence="3">
    <location>
        <begin position="407"/>
        <end position="459"/>
    </location>
</feature>
<dbReference type="EMBL" id="CAAKMV010000152">
    <property type="protein sequence ID" value="VIO61545.1"/>
    <property type="molecule type" value="Genomic_DNA"/>
</dbReference>
<dbReference type="PANTHER" id="PTHR23246">
    <property type="entry name" value="NEW-GLUE PROTEIN"/>
    <property type="match status" value="1"/>
</dbReference>
<name>A0A4E9EFX1_GIBZA</name>
<dbReference type="Gene3D" id="1.10.10.60">
    <property type="entry name" value="Homeodomain-like"/>
    <property type="match status" value="1"/>
</dbReference>
<reference evidence="4" key="1">
    <citation type="submission" date="2019-04" db="EMBL/GenBank/DDBJ databases">
        <authorList>
            <person name="Melise S."/>
            <person name="Noan J."/>
            <person name="Okalmin O."/>
        </authorList>
    </citation>
    <scope>NUCLEOTIDE SEQUENCE</scope>
    <source>
        <strain evidence="4">FN9</strain>
    </source>
</reference>
<dbReference type="SUPFAM" id="SSF46689">
    <property type="entry name" value="Homeodomain-like"/>
    <property type="match status" value="1"/>
</dbReference>
<gene>
    <name evidence="4" type="ORF">FUG_LOCUS431677</name>
</gene>
<dbReference type="InterPro" id="IPR053095">
    <property type="entry name" value="Actin-binding/GATA_Znf"/>
</dbReference>
<dbReference type="PROSITE" id="PS51294">
    <property type="entry name" value="HTH_MYB"/>
    <property type="match status" value="1"/>
</dbReference>
<evidence type="ECO:0000313" key="4">
    <source>
        <dbReference type="EMBL" id="VIO61545.1"/>
    </source>
</evidence>
<dbReference type="InterPro" id="IPR017930">
    <property type="entry name" value="Myb_dom"/>
</dbReference>
<organism evidence="4">
    <name type="scientific">Gibberella zeae</name>
    <name type="common">Wheat head blight fungus</name>
    <name type="synonym">Fusarium graminearum</name>
    <dbReference type="NCBI Taxonomy" id="5518"/>
    <lineage>
        <taxon>Eukaryota</taxon>
        <taxon>Fungi</taxon>
        <taxon>Dikarya</taxon>
        <taxon>Ascomycota</taxon>
        <taxon>Pezizomycotina</taxon>
        <taxon>Sordariomycetes</taxon>
        <taxon>Hypocreomycetidae</taxon>
        <taxon>Hypocreales</taxon>
        <taxon>Nectriaceae</taxon>
        <taxon>Fusarium</taxon>
    </lineage>
</organism>
<dbReference type="SMART" id="SM00717">
    <property type="entry name" value="SANT"/>
    <property type="match status" value="1"/>
</dbReference>
<feature type="region of interest" description="Disordered" evidence="1">
    <location>
        <begin position="661"/>
        <end position="685"/>
    </location>
</feature>
<sequence>MAALLSQTTHALDIACSLSCASRPWLKTQKASCFQLGQYFCKRASSLCRPKSRFPVKRVDQYDCSNNVSARGFDTQQNGQELPQCWLLHFLTTCRELGCTNKLGTTIDANTPLSQGQDKARQGPRLCKAMRYWAWVSRALRCAPSYSSSSRSTIFWASVTIYMMTGSRSALPSRRVAVLDNTIEDTAKQYFRVTSPFFFDCDGVHTFGLIPPGLSFDLIPLRQQKEEEKEKEEARRSITWVPVLHTNTETTATQAIGSFSSIRLLEAAARLNFSQIPSKVAELAQLKSESPLCLLRAEIPPSIVGVEDRLDQGRTPRPYANGSSAGRLGSQAVAVDFAALLKASHEPSVSPPRRPQPVPAFTYQQLPHKIPAASPRPVAHAAPPAPVAPTQMSGRRGMPPHTGDQPPVKKQSKWSPEEDALIIELRGKGMKWEDISKRLPGRSAISCRLHYQNYLERRSEWDEERKNKLARLYERFKPEMWAKVAEEMAVPWRAAEAMHWQLGEADMARRAGVIPFSLAAVNVEGNSNHRSSPSRSHIHSHSQGSMPRDLGMPSPRVVYNRAPPMSSASNRAIISRRESIPPPPPLPMGPEPAEVQYVPGPGLAPIQNQPTPRSAGMLPGFAELTGGVSPYSTASAVPSMGPVGVMGQGPLYSSLASYSIESAGSKRRASPDPYQYEPNQRRRIA</sequence>
<dbReference type="Pfam" id="PF00249">
    <property type="entry name" value="Myb_DNA-binding"/>
    <property type="match status" value="1"/>
</dbReference>
<dbReference type="AlphaFoldDB" id="A0A4E9EFX1"/>